<name>A0A2A4GYD2_9STAP</name>
<evidence type="ECO:0008006" key="3">
    <source>
        <dbReference type="Google" id="ProtNLM"/>
    </source>
</evidence>
<organism evidence="1 2">
    <name type="scientific">Staphylococcus delphini</name>
    <dbReference type="NCBI Taxonomy" id="53344"/>
    <lineage>
        <taxon>Bacteria</taxon>
        <taxon>Bacillati</taxon>
        <taxon>Bacillota</taxon>
        <taxon>Bacilli</taxon>
        <taxon>Bacillales</taxon>
        <taxon>Staphylococcaceae</taxon>
        <taxon>Staphylococcus</taxon>
        <taxon>Staphylococcus intermedius group</taxon>
    </lineage>
</organism>
<evidence type="ECO:0000313" key="2">
    <source>
        <dbReference type="Proteomes" id="UP000218335"/>
    </source>
</evidence>
<dbReference type="Proteomes" id="UP000218335">
    <property type="component" value="Unassembled WGS sequence"/>
</dbReference>
<evidence type="ECO:0000313" key="1">
    <source>
        <dbReference type="EMBL" id="PCF55752.1"/>
    </source>
</evidence>
<proteinExistence type="predicted"/>
<dbReference type="EMBL" id="MWUU01000005">
    <property type="protein sequence ID" value="PCF55752.1"/>
    <property type="molecule type" value="Genomic_DNA"/>
</dbReference>
<reference evidence="1 2" key="1">
    <citation type="journal article" date="2017" name="PLoS ONE">
        <title>Development of a real-time PCR for detection of Staphylococcus pseudintermedius using a novel automated comparison of whole-genome sequences.</title>
        <authorList>
            <person name="Verstappen K.M."/>
            <person name="Huijbregts L."/>
            <person name="Spaninks M."/>
            <person name="Wagenaar J.A."/>
            <person name="Fluit A.C."/>
            <person name="Duim B."/>
        </authorList>
    </citation>
    <scope>NUCLEOTIDE SEQUENCE [LARGE SCALE GENOMIC DNA]</scope>
    <source>
        <strain evidence="1 2">215070706401-1</strain>
    </source>
</reference>
<dbReference type="RefSeq" id="WP_096591036.1">
    <property type="nucleotide sequence ID" value="NZ_MWRM01000005.1"/>
</dbReference>
<protein>
    <recommendedName>
        <fullName evidence="3">Rho termination factor N-terminal domain-containing protein</fullName>
    </recommendedName>
</protein>
<dbReference type="AlphaFoldDB" id="A0A2A4GYD2"/>
<gene>
    <name evidence="1" type="ORF">B5C08_04630</name>
</gene>
<sequence length="388" mass="45573">MMRYSDEEFEAFFSNLTEDEQDELLHEVIAMTLGEADEERSIVTLLNRYTVEDIKTLCKQHGITGYSGMNKSELLVHFITHLVTPEYIQESVAHMSRAHQLLLVLTQQMIEVGIPFETTLDVPQSFLLYKPRMTFDGTGEILIPHEIDEKMKEAVQTEETLKALSDQYRLLIASVELYGSLPLEQLQVVYQKYMDQTLTLDALKDWLDLVEEVNPDFKNYEVKDGHITHTDFQFDQTQMLEIASKVTYYLPETKEEMLTYSKRLYGIDPERCDRVIEWVKDHFIEYEYMDFIDRNLEAEELGTELLLLLKHISEPGDFAPVLEGWIEDGELDEDAFSTGLVLFEEMLKHMRSWLYLGHTSEEFENILNHSSEKYENVIDFHQYQQRKK</sequence>
<accession>A0A2A4GYD2</accession>
<comment type="caution">
    <text evidence="1">The sequence shown here is derived from an EMBL/GenBank/DDBJ whole genome shotgun (WGS) entry which is preliminary data.</text>
</comment>